<evidence type="ECO:0000313" key="2">
    <source>
        <dbReference type="EMBL" id="MBC8756590.1"/>
    </source>
</evidence>
<name>A0ABR7QDH6_9FLAO</name>
<proteinExistence type="predicted"/>
<keyword evidence="3" id="KW-1185">Reference proteome</keyword>
<protein>
    <submittedName>
        <fullName evidence="2">Uncharacterized protein</fullName>
    </submittedName>
</protein>
<comment type="caution">
    <text evidence="2">The sequence shown here is derived from an EMBL/GenBank/DDBJ whole genome shotgun (WGS) entry which is preliminary data.</text>
</comment>
<dbReference type="RefSeq" id="WP_187563628.1">
    <property type="nucleotide sequence ID" value="NZ_JACGWS010000012.1"/>
</dbReference>
<dbReference type="Proteomes" id="UP000619238">
    <property type="component" value="Unassembled WGS sequence"/>
</dbReference>
<accession>A0ABR7QDH6</accession>
<feature type="region of interest" description="Disordered" evidence="1">
    <location>
        <begin position="63"/>
        <end position="89"/>
    </location>
</feature>
<dbReference type="EMBL" id="JACGWS010000012">
    <property type="protein sequence ID" value="MBC8756590.1"/>
    <property type="molecule type" value="Genomic_DNA"/>
</dbReference>
<sequence>MKLILKGSVMDYQLKKESKNKQQSVANSIAKKATTNTPFQFVDKRPTKTLQLKSLQLLEQKVTQLGKKGGKKAKKPSKPKMYKPVPGGWDDDKAMKDHCWTYCDKTQTTLVQAAEKLGLQPPMLGHGSGSSKSGTGKDAQLYAVFKAYMEFALKDSPGRTLDAKAKKVLKG</sequence>
<evidence type="ECO:0000313" key="3">
    <source>
        <dbReference type="Proteomes" id="UP000619238"/>
    </source>
</evidence>
<evidence type="ECO:0000256" key="1">
    <source>
        <dbReference type="SAM" id="MobiDB-lite"/>
    </source>
</evidence>
<organism evidence="2 3">
    <name type="scientific">Kordia aestuariivivens</name>
    <dbReference type="NCBI Taxonomy" id="2759037"/>
    <lineage>
        <taxon>Bacteria</taxon>
        <taxon>Pseudomonadati</taxon>
        <taxon>Bacteroidota</taxon>
        <taxon>Flavobacteriia</taxon>
        <taxon>Flavobacteriales</taxon>
        <taxon>Flavobacteriaceae</taxon>
        <taxon>Kordia</taxon>
    </lineage>
</organism>
<gene>
    <name evidence="2" type="ORF">H2O64_18100</name>
</gene>
<reference evidence="2 3" key="1">
    <citation type="submission" date="2020-07" db="EMBL/GenBank/DDBJ databases">
        <title>Description of Kordia aestuariivivens sp. nov., isolated from a tidal flat.</title>
        <authorList>
            <person name="Park S."/>
            <person name="Yoon J.-H."/>
        </authorList>
    </citation>
    <scope>NUCLEOTIDE SEQUENCE [LARGE SCALE GENOMIC DNA]</scope>
    <source>
        <strain evidence="2 3">YSTF-M3</strain>
    </source>
</reference>
<feature type="compositionally biased region" description="Basic residues" evidence="1">
    <location>
        <begin position="68"/>
        <end position="81"/>
    </location>
</feature>